<evidence type="ECO:0000256" key="2">
    <source>
        <dbReference type="ARBA" id="ARBA00022782"/>
    </source>
</evidence>
<keyword evidence="2" id="KW-0221">Differentiation</keyword>
<dbReference type="GO" id="GO:0016199">
    <property type="term" value="P:axon midline choice point recognition"/>
    <property type="evidence" value="ECO:0007669"/>
    <property type="project" value="UniProtKB-ARBA"/>
</dbReference>
<evidence type="ECO:0000256" key="4">
    <source>
        <dbReference type="ARBA" id="ARBA00023242"/>
    </source>
</evidence>
<keyword evidence="4" id="KW-0539">Nucleus</keyword>
<dbReference type="AlphaFoldDB" id="A0AAV2RDZ9"/>
<accession>A0AAV2RDZ9</accession>
<dbReference type="SMART" id="SM00225">
    <property type="entry name" value="BTB"/>
    <property type="match status" value="1"/>
</dbReference>
<feature type="region of interest" description="Disordered" evidence="6">
    <location>
        <begin position="157"/>
        <end position="314"/>
    </location>
</feature>
<keyword evidence="1" id="KW-0217">Developmental protein</keyword>
<dbReference type="CDD" id="cd18315">
    <property type="entry name" value="BTB_POZ_BAB-like"/>
    <property type="match status" value="1"/>
</dbReference>
<comment type="caution">
    <text evidence="8">The sequence shown here is derived from an EMBL/GenBank/DDBJ whole genome shotgun (WGS) entry which is preliminary data.</text>
</comment>
<feature type="compositionally biased region" description="Polar residues" evidence="6">
    <location>
        <begin position="229"/>
        <end position="246"/>
    </location>
</feature>
<feature type="region of interest" description="Disordered" evidence="6">
    <location>
        <begin position="538"/>
        <end position="617"/>
    </location>
</feature>
<gene>
    <name evidence="8" type="ORF">MNOR_LOCUS24081</name>
</gene>
<dbReference type="GO" id="GO:0035167">
    <property type="term" value="P:larval lymph gland hemopoiesis"/>
    <property type="evidence" value="ECO:0007669"/>
    <property type="project" value="UniProtKB-ARBA"/>
</dbReference>
<dbReference type="GO" id="GO:0008406">
    <property type="term" value="P:gonad development"/>
    <property type="evidence" value="ECO:0007669"/>
    <property type="project" value="UniProtKB-ARBA"/>
</dbReference>
<feature type="compositionally biased region" description="Basic and acidic residues" evidence="6">
    <location>
        <begin position="277"/>
        <end position="291"/>
    </location>
</feature>
<evidence type="ECO:0000256" key="6">
    <source>
        <dbReference type="SAM" id="MobiDB-lite"/>
    </source>
</evidence>
<dbReference type="InterPro" id="IPR011333">
    <property type="entry name" value="SKP1/BTB/POZ_sf"/>
</dbReference>
<evidence type="ECO:0000259" key="7">
    <source>
        <dbReference type="PROSITE" id="PS50097"/>
    </source>
</evidence>
<feature type="domain" description="BTB" evidence="7">
    <location>
        <begin position="32"/>
        <end position="98"/>
    </location>
</feature>
<dbReference type="PANTHER" id="PTHR23110">
    <property type="entry name" value="BTB DOMAIN TRANSCRIPTION FACTOR"/>
    <property type="match status" value="1"/>
</dbReference>
<feature type="compositionally biased region" description="Acidic residues" evidence="6">
    <location>
        <begin position="256"/>
        <end position="266"/>
    </location>
</feature>
<dbReference type="PANTHER" id="PTHR23110:SF111">
    <property type="entry name" value="LONGITUDINALS LACKING PROTEIN, ISOFORMS F_I_K_T"/>
    <property type="match status" value="1"/>
</dbReference>
<feature type="compositionally biased region" description="Low complexity" evidence="6">
    <location>
        <begin position="574"/>
        <end position="589"/>
    </location>
</feature>
<dbReference type="Pfam" id="PF00651">
    <property type="entry name" value="BTB"/>
    <property type="match status" value="1"/>
</dbReference>
<evidence type="ECO:0000256" key="5">
    <source>
        <dbReference type="ARBA" id="ARBA00037382"/>
    </source>
</evidence>
<proteinExistence type="predicted"/>
<dbReference type="GO" id="GO:0006357">
    <property type="term" value="P:regulation of transcription by RNA polymerase II"/>
    <property type="evidence" value="ECO:0007669"/>
    <property type="project" value="TreeGrafter"/>
</dbReference>
<dbReference type="GO" id="GO:0045476">
    <property type="term" value="P:nurse cell apoptotic process"/>
    <property type="evidence" value="ECO:0007669"/>
    <property type="project" value="UniProtKB-ARBA"/>
</dbReference>
<evidence type="ECO:0000313" key="9">
    <source>
        <dbReference type="Proteomes" id="UP001497623"/>
    </source>
</evidence>
<dbReference type="GO" id="GO:0007526">
    <property type="term" value="P:larval somatic muscle development"/>
    <property type="evidence" value="ECO:0007669"/>
    <property type="project" value="UniProtKB-ARBA"/>
</dbReference>
<dbReference type="PROSITE" id="PS50097">
    <property type="entry name" value="BTB"/>
    <property type="match status" value="1"/>
</dbReference>
<feature type="region of interest" description="Disordered" evidence="6">
    <location>
        <begin position="638"/>
        <end position="663"/>
    </location>
</feature>
<evidence type="ECO:0000256" key="1">
    <source>
        <dbReference type="ARBA" id="ARBA00022473"/>
    </source>
</evidence>
<reference evidence="8 9" key="1">
    <citation type="submission" date="2024-05" db="EMBL/GenBank/DDBJ databases">
        <authorList>
            <person name="Wallberg A."/>
        </authorList>
    </citation>
    <scope>NUCLEOTIDE SEQUENCE [LARGE SCALE GENOMIC DNA]</scope>
</reference>
<dbReference type="GO" id="GO:0007464">
    <property type="term" value="P:R3/R4 cell fate commitment"/>
    <property type="evidence" value="ECO:0007669"/>
    <property type="project" value="UniProtKB-ARBA"/>
</dbReference>
<evidence type="ECO:0000256" key="3">
    <source>
        <dbReference type="ARBA" id="ARBA00022902"/>
    </source>
</evidence>
<dbReference type="EMBL" id="CAXKWB010021777">
    <property type="protein sequence ID" value="CAL4123584.1"/>
    <property type="molecule type" value="Genomic_DNA"/>
</dbReference>
<protein>
    <recommendedName>
        <fullName evidence="7">BTB domain-containing protein</fullName>
    </recommendedName>
</protein>
<name>A0AAV2RDZ9_MEGNR</name>
<dbReference type="Gene3D" id="3.30.710.10">
    <property type="entry name" value="Potassium Channel Kv1.1, Chain A"/>
    <property type="match status" value="1"/>
</dbReference>
<evidence type="ECO:0000313" key="8">
    <source>
        <dbReference type="EMBL" id="CAL4123584.1"/>
    </source>
</evidence>
<sequence length="663" mass="72679">MEPGQQFCLRWNNYQSTLQHVFHKQWVAGNFVDVSLIVEGRRLDCHKMVLSACSSYFETLLQEHSSHNHPFIILHDLSYHAVESIINFMYQGQVNVSQEQLADLLKVAEALKVKGLADSNAINSFSKSRLLQNLPLLERTAPFPNVNVNYPNTTAGYQQRVPSAKPAVNKFSPKPSVGRQPFKNLIEVAGGSSVAKVPQKKRPRQDDPNDKSLPTTLPNSLPPTPPSSHNDTSLNESQPSPMTQSIPEVFTPKQEADEETDGELQIDESAAPSPAEPDSRPGSRGPENDMRDQDEENNPHPRVLGPTSESNLLNPLHTYTVSPFASQEQGLLGDMKNIFGDMKNIKIEKPNYTIAAAKNPNMISMPKNMVKTYTNKDLEDGIESVLSGKLTPAKAISKFRIPRRTFFRRLSAVRKERGIPSAKENTADYYLSSDASANVNLGALADAQNRLALPTPNAGQEKFQALKIKSDKQLLVEPKKKKAKKSDEVMTPNDSYFSLLNFATSNNYDTYLNYLKFVAQQPDARSAAEGAIDALKKAQGKDSSAVLDSNRNGIMVDGNSNLASVDNAMKNGTSDSRSASPSSDRSMSPVDNGKELHAENSSESDTQEDDESRIITPEVTEAALALLSQKRDATLALVTQNGGSKSPLLKDRGRSADSSVSVS</sequence>
<dbReference type="GO" id="GO:0048813">
    <property type="term" value="P:dendrite morphogenesis"/>
    <property type="evidence" value="ECO:0007669"/>
    <property type="project" value="UniProtKB-ARBA"/>
</dbReference>
<feature type="compositionally biased region" description="Polar residues" evidence="6">
    <location>
        <begin position="546"/>
        <end position="564"/>
    </location>
</feature>
<organism evidence="8 9">
    <name type="scientific">Meganyctiphanes norvegica</name>
    <name type="common">Northern krill</name>
    <name type="synonym">Thysanopoda norvegica</name>
    <dbReference type="NCBI Taxonomy" id="48144"/>
    <lineage>
        <taxon>Eukaryota</taxon>
        <taxon>Metazoa</taxon>
        <taxon>Ecdysozoa</taxon>
        <taxon>Arthropoda</taxon>
        <taxon>Crustacea</taxon>
        <taxon>Multicrustacea</taxon>
        <taxon>Malacostraca</taxon>
        <taxon>Eumalacostraca</taxon>
        <taxon>Eucarida</taxon>
        <taxon>Euphausiacea</taxon>
        <taxon>Euphausiidae</taxon>
        <taxon>Meganyctiphanes</taxon>
    </lineage>
</organism>
<dbReference type="GO" id="GO:0005634">
    <property type="term" value="C:nucleus"/>
    <property type="evidence" value="ECO:0007669"/>
    <property type="project" value="TreeGrafter"/>
</dbReference>
<dbReference type="InterPro" id="IPR051095">
    <property type="entry name" value="Dros_DevTransReg"/>
</dbReference>
<dbReference type="GO" id="GO:0045467">
    <property type="term" value="P:R7 cell development"/>
    <property type="evidence" value="ECO:0007669"/>
    <property type="project" value="UniProtKB-ARBA"/>
</dbReference>
<dbReference type="Proteomes" id="UP001497623">
    <property type="component" value="Unassembled WGS sequence"/>
</dbReference>
<keyword evidence="3" id="KW-0524">Neurogenesis</keyword>
<comment type="function">
    <text evidence="5">Putative transcription factor required for axon growth and guidance in the central and peripheral nervous systems. Repels CNS axons away from the midline by promoting the expression of the midline repellent sli and its receptor robo.</text>
</comment>
<dbReference type="SUPFAM" id="SSF54695">
    <property type="entry name" value="POZ domain"/>
    <property type="match status" value="1"/>
</dbReference>
<keyword evidence="9" id="KW-1185">Reference proteome</keyword>
<dbReference type="InterPro" id="IPR000210">
    <property type="entry name" value="BTB/POZ_dom"/>
</dbReference>